<dbReference type="Pfam" id="PF00069">
    <property type="entry name" value="Pkinase"/>
    <property type="match status" value="1"/>
</dbReference>
<dbReference type="FunFam" id="1.10.510.10:FF:000571">
    <property type="entry name" value="Maternal embryonic leucine zipper kinase"/>
    <property type="match status" value="1"/>
</dbReference>
<keyword evidence="5" id="KW-0418">Kinase</keyword>
<keyword evidence="3" id="KW-0808">Transferase</keyword>
<keyword evidence="6" id="KW-0067">ATP-binding</keyword>
<evidence type="ECO:0000256" key="7">
    <source>
        <dbReference type="ARBA" id="ARBA00058225"/>
    </source>
</evidence>
<dbReference type="PROSITE" id="PS50011">
    <property type="entry name" value="PROTEIN_KINASE_DOM"/>
    <property type="match status" value="1"/>
</dbReference>
<dbReference type="Gene3D" id="1.10.510.10">
    <property type="entry name" value="Transferase(Phosphotransferase) domain 1"/>
    <property type="match status" value="1"/>
</dbReference>
<dbReference type="InterPro" id="IPR008271">
    <property type="entry name" value="Ser/Thr_kinase_AS"/>
</dbReference>
<evidence type="ECO:0000313" key="10">
    <source>
        <dbReference type="Proteomes" id="UP000825935"/>
    </source>
</evidence>
<comment type="caution">
    <text evidence="9">The sequence shown here is derived from an EMBL/GenBank/DDBJ whole genome shotgun (WGS) entry which is preliminary data.</text>
</comment>
<accession>A0A8T2QAG4</accession>
<comment type="function">
    <text evidence="7">CIPK serine-threonine protein kinases interact with CBL proteins. Binding of a CBL protein to the regulatory NAF domain of CIPK protein lead to the activation of the kinase in a calcium-dependent manner.</text>
</comment>
<evidence type="ECO:0000313" key="9">
    <source>
        <dbReference type="EMBL" id="KAH7280598.1"/>
    </source>
</evidence>
<dbReference type="SMART" id="SM00220">
    <property type="entry name" value="S_TKc"/>
    <property type="match status" value="1"/>
</dbReference>
<sequence>MGNCYSIAASNSFYSYSRSCSSSSSMSCAVSAESFADAATASNHTIANSTSIPRRILPFCTVRDLGSAYELADDLGEGQFGIIRLCKCRATGTRYSCKSISKRGETDLSNILREVRLMQRLALACSGRDEGEAQSHIVRLHQVIEDDSHVHLVMELCRGGELFHRILKKNCFSEPEAAEILKALMESIDFCHSMGIVHRDIKPENILLLDDSDISCIKLADFGLAVEISPGQKFTDLAGSAYYIAPEVLKGEYSQEIDVWSAGVVLYVMLSGVAPFNGETDEDIFDSIRKGSIRFQGSLWEKITFPAKDLISKMLCSTSENRLTPKQVLGKHADKLLRYTFPLFFFRAARMSITRT</sequence>
<name>A0A8T2QAG4_CERRI</name>
<dbReference type="InterPro" id="IPR000719">
    <property type="entry name" value="Prot_kinase_dom"/>
</dbReference>
<dbReference type="GO" id="GO:0005524">
    <property type="term" value="F:ATP binding"/>
    <property type="evidence" value="ECO:0007669"/>
    <property type="project" value="UniProtKB-KW"/>
</dbReference>
<keyword evidence="2" id="KW-0723">Serine/threonine-protein kinase</keyword>
<dbReference type="PANTHER" id="PTHR24349">
    <property type="entry name" value="SERINE/THREONINE-PROTEIN KINASE"/>
    <property type="match status" value="1"/>
</dbReference>
<dbReference type="EMBL" id="CM035441">
    <property type="protein sequence ID" value="KAH7280598.1"/>
    <property type="molecule type" value="Genomic_DNA"/>
</dbReference>
<gene>
    <name evidence="9" type="ORF">KP509_36G005300</name>
</gene>
<keyword evidence="4" id="KW-0547">Nucleotide-binding</keyword>
<keyword evidence="10" id="KW-1185">Reference proteome</keyword>
<dbReference type="Proteomes" id="UP000825935">
    <property type="component" value="Chromosome 36"/>
</dbReference>
<organism evidence="9 10">
    <name type="scientific">Ceratopteris richardii</name>
    <name type="common">Triangle waterfern</name>
    <dbReference type="NCBI Taxonomy" id="49495"/>
    <lineage>
        <taxon>Eukaryota</taxon>
        <taxon>Viridiplantae</taxon>
        <taxon>Streptophyta</taxon>
        <taxon>Embryophyta</taxon>
        <taxon>Tracheophyta</taxon>
        <taxon>Polypodiopsida</taxon>
        <taxon>Polypodiidae</taxon>
        <taxon>Polypodiales</taxon>
        <taxon>Pteridineae</taxon>
        <taxon>Pteridaceae</taxon>
        <taxon>Parkerioideae</taxon>
        <taxon>Ceratopteris</taxon>
    </lineage>
</organism>
<dbReference type="InterPro" id="IPR011009">
    <property type="entry name" value="Kinase-like_dom_sf"/>
</dbReference>
<dbReference type="AlphaFoldDB" id="A0A8T2QAG4"/>
<evidence type="ECO:0000256" key="5">
    <source>
        <dbReference type="ARBA" id="ARBA00022777"/>
    </source>
</evidence>
<dbReference type="Gene3D" id="3.30.200.20">
    <property type="entry name" value="Phosphorylase Kinase, domain 1"/>
    <property type="match status" value="1"/>
</dbReference>
<evidence type="ECO:0000256" key="3">
    <source>
        <dbReference type="ARBA" id="ARBA00022679"/>
    </source>
</evidence>
<dbReference type="CDD" id="cd05117">
    <property type="entry name" value="STKc_CAMK"/>
    <property type="match status" value="1"/>
</dbReference>
<evidence type="ECO:0000256" key="1">
    <source>
        <dbReference type="ARBA" id="ARBA00006234"/>
    </source>
</evidence>
<proteinExistence type="inferred from homology"/>
<feature type="domain" description="Protein kinase" evidence="8">
    <location>
        <begin position="69"/>
        <end position="337"/>
    </location>
</feature>
<reference evidence="9" key="1">
    <citation type="submission" date="2021-08" db="EMBL/GenBank/DDBJ databases">
        <title>WGS assembly of Ceratopteris richardii.</title>
        <authorList>
            <person name="Marchant D.B."/>
            <person name="Chen G."/>
            <person name="Jenkins J."/>
            <person name="Shu S."/>
            <person name="Leebens-Mack J."/>
            <person name="Grimwood J."/>
            <person name="Schmutz J."/>
            <person name="Soltis P."/>
            <person name="Soltis D."/>
            <person name="Chen Z.-H."/>
        </authorList>
    </citation>
    <scope>NUCLEOTIDE SEQUENCE</scope>
    <source>
        <strain evidence="9">Whitten #5841</strain>
        <tissue evidence="9">Leaf</tissue>
    </source>
</reference>
<evidence type="ECO:0000256" key="6">
    <source>
        <dbReference type="ARBA" id="ARBA00022840"/>
    </source>
</evidence>
<dbReference type="InterPro" id="IPR050205">
    <property type="entry name" value="CDPK_Ser/Thr_kinases"/>
</dbReference>
<dbReference type="OrthoDB" id="40902at2759"/>
<evidence type="ECO:0000256" key="4">
    <source>
        <dbReference type="ARBA" id="ARBA00022741"/>
    </source>
</evidence>
<dbReference type="SUPFAM" id="SSF56112">
    <property type="entry name" value="Protein kinase-like (PK-like)"/>
    <property type="match status" value="1"/>
</dbReference>
<protein>
    <recommendedName>
        <fullName evidence="8">Protein kinase domain-containing protein</fullName>
    </recommendedName>
</protein>
<dbReference type="PROSITE" id="PS00108">
    <property type="entry name" value="PROTEIN_KINASE_ST"/>
    <property type="match status" value="1"/>
</dbReference>
<dbReference type="GO" id="GO:0004674">
    <property type="term" value="F:protein serine/threonine kinase activity"/>
    <property type="evidence" value="ECO:0007669"/>
    <property type="project" value="UniProtKB-KW"/>
</dbReference>
<evidence type="ECO:0000256" key="2">
    <source>
        <dbReference type="ARBA" id="ARBA00022527"/>
    </source>
</evidence>
<comment type="similarity">
    <text evidence="1">Belongs to the protein kinase superfamily. CAMK Ser/Thr protein kinase family. SNF1 subfamily.</text>
</comment>
<evidence type="ECO:0000259" key="8">
    <source>
        <dbReference type="PROSITE" id="PS50011"/>
    </source>
</evidence>